<keyword evidence="2" id="KW-1185">Reference proteome</keyword>
<evidence type="ECO:0000313" key="2">
    <source>
        <dbReference type="Proteomes" id="UP001140234"/>
    </source>
</evidence>
<comment type="caution">
    <text evidence="1">The sequence shown here is derived from an EMBL/GenBank/DDBJ whole genome shotgun (WGS) entry which is preliminary data.</text>
</comment>
<accession>A0ACC1JV80</accession>
<reference evidence="1" key="1">
    <citation type="submission" date="2022-07" db="EMBL/GenBank/DDBJ databases">
        <title>Phylogenomic reconstructions and comparative analyses of Kickxellomycotina fungi.</title>
        <authorList>
            <person name="Reynolds N.K."/>
            <person name="Stajich J.E."/>
            <person name="Barry K."/>
            <person name="Grigoriev I.V."/>
            <person name="Crous P."/>
            <person name="Smith M.E."/>
        </authorList>
    </citation>
    <scope>NUCLEOTIDE SEQUENCE</scope>
    <source>
        <strain evidence="1">CBS 109366</strain>
    </source>
</reference>
<name>A0ACC1JV80_9FUNG</name>
<organism evidence="1 2">
    <name type="scientific">Coemansia nantahalensis</name>
    <dbReference type="NCBI Taxonomy" id="2789366"/>
    <lineage>
        <taxon>Eukaryota</taxon>
        <taxon>Fungi</taxon>
        <taxon>Fungi incertae sedis</taxon>
        <taxon>Zoopagomycota</taxon>
        <taxon>Kickxellomycotina</taxon>
        <taxon>Kickxellomycetes</taxon>
        <taxon>Kickxellales</taxon>
        <taxon>Kickxellaceae</taxon>
        <taxon>Coemansia</taxon>
    </lineage>
</organism>
<protein>
    <submittedName>
        <fullName evidence="1">Uncharacterized protein</fullName>
    </submittedName>
</protein>
<sequence>PAYTLLPPIRAAAATAQDKGKAPAVPPRSGEGPARRQPAAQQQQQQPQQQQPQQQQAEALVPATRSGNPDAQPTQAWLSGQRQYKTALLHLLTLESFYPSDVAMLNVFRAQGDFSSEQIESSGAAMLSWARSWLRYNRNAVIRSTLDSKAKATPLQLAEALQHDLHAETDFTTPLNLRRCVLLRLIFYQWQAENKLGTKSQSLYRDYETRLREIEALATVHEQEAEWDSIRCEEQARRLALIREGRGSGSSTILPRPEHQLLYHQPLQQQQQQERSVVQSPGVHHGWTVSEHATPMPLPVPPPRRQSMDWQPQYRPHPLPEAGPAGRDDDSDMSVKFTPEPPAQ</sequence>
<dbReference type="EMBL" id="JANBUJ010001292">
    <property type="protein sequence ID" value="KAJ2767970.1"/>
    <property type="molecule type" value="Genomic_DNA"/>
</dbReference>
<feature type="non-terminal residue" evidence="1">
    <location>
        <position position="1"/>
    </location>
</feature>
<proteinExistence type="predicted"/>
<evidence type="ECO:0000313" key="1">
    <source>
        <dbReference type="EMBL" id="KAJ2767970.1"/>
    </source>
</evidence>
<dbReference type="Proteomes" id="UP001140234">
    <property type="component" value="Unassembled WGS sequence"/>
</dbReference>
<gene>
    <name evidence="1" type="ORF">IWQ57_003733</name>
</gene>